<evidence type="ECO:0000256" key="1">
    <source>
        <dbReference type="ARBA" id="ARBA00001947"/>
    </source>
</evidence>
<dbReference type="GO" id="GO:0005737">
    <property type="term" value="C:cytoplasm"/>
    <property type="evidence" value="ECO:0007669"/>
    <property type="project" value="TreeGrafter"/>
</dbReference>
<keyword evidence="4" id="KW-0479">Metal-binding</keyword>
<comment type="caution">
    <text evidence="7">The sequence shown here is derived from an EMBL/GenBank/DDBJ whole genome shotgun (WGS) entry which is preliminary data.</text>
</comment>
<evidence type="ECO:0000256" key="4">
    <source>
        <dbReference type="ARBA" id="ARBA00022723"/>
    </source>
</evidence>
<dbReference type="InterPro" id="IPR006680">
    <property type="entry name" value="Amidohydro-rel"/>
</dbReference>
<dbReference type="PROSITE" id="PS00483">
    <property type="entry name" value="DIHYDROOROTASE_2"/>
    <property type="match status" value="1"/>
</dbReference>
<sequence>MTLPVFDLCLKNGSVVLPDATVVTDVYVREGRIARIGGTGDAGRVIDCTGLTILPGVIDTQVHFREPGLTGAEDLATGSMAAVMGGVTAVFEMPNTRPATDRPEAVLDKLERARGRMWCDHAFYVGATTENADRCGELEMLPGTAGIKIFMGSSTGSLLVSDDAVLERVLRSGRRRVAIHAEDETRLHERLSERRAGDPSSHPVWRDEETALRATQRIVRLARRTGRRIHVLHVTTPAELEFLSAHKDIASCEVTPQHLTLAGEEAYAELGTLAQMNPPIRGRKWRDGLWYWMGQGVPDIIGSDHAPHPLEAKQRSYPETPSGMPGVQTLLPLMLDHVAHGRLSLRRVVDMTSAGPQRLFGLVRKGRIAVGYDADFSVVDLAARWTVQQEWLASKCGWSPFVGRELTGRPMGTIIRGNVVMWENQLAPSAQGEPLLFDATDRPQSAGTRA</sequence>
<protein>
    <submittedName>
        <fullName evidence="7">Dihydroorotase</fullName>
    </submittedName>
</protein>
<dbReference type="SUPFAM" id="SSF51556">
    <property type="entry name" value="Metallo-dependent hydrolases"/>
    <property type="match status" value="1"/>
</dbReference>
<dbReference type="PANTHER" id="PTHR43668">
    <property type="entry name" value="ALLANTOINASE"/>
    <property type="match status" value="1"/>
</dbReference>
<dbReference type="NCBIfam" id="NF006559">
    <property type="entry name" value="PRK09060.1"/>
    <property type="match status" value="1"/>
</dbReference>
<dbReference type="InterPro" id="IPR050138">
    <property type="entry name" value="DHOase/Allantoinase_Hydrolase"/>
</dbReference>
<dbReference type="GO" id="GO:0046872">
    <property type="term" value="F:metal ion binding"/>
    <property type="evidence" value="ECO:0007669"/>
    <property type="project" value="UniProtKB-KW"/>
</dbReference>
<feature type="domain" description="Amidohydrolase-related" evidence="6">
    <location>
        <begin position="52"/>
        <end position="420"/>
    </location>
</feature>
<dbReference type="GO" id="GO:0006145">
    <property type="term" value="P:purine nucleobase catabolic process"/>
    <property type="evidence" value="ECO:0007669"/>
    <property type="project" value="TreeGrafter"/>
</dbReference>
<dbReference type="GO" id="GO:0004038">
    <property type="term" value="F:allantoinase activity"/>
    <property type="evidence" value="ECO:0007669"/>
    <property type="project" value="TreeGrafter"/>
</dbReference>
<dbReference type="RefSeq" id="WP_048856291.1">
    <property type="nucleotide sequence ID" value="NZ_BANJ01000032.1"/>
</dbReference>
<comment type="cofactor">
    <cofactor evidence="1">
        <name>Zn(2+)</name>
        <dbReference type="ChEBI" id="CHEBI:29105"/>
    </cofactor>
</comment>
<comment type="similarity">
    <text evidence="3">Belongs to the metallo-dependent hydrolases superfamily. DHOase family. Class I DHOase subfamily.</text>
</comment>
<dbReference type="PANTHER" id="PTHR43668:SF4">
    <property type="entry name" value="ALLANTOINASE"/>
    <property type="match status" value="1"/>
</dbReference>
<name>A0A0D6Q8W5_KOMXY</name>
<evidence type="ECO:0000313" key="7">
    <source>
        <dbReference type="EMBL" id="GAN99758.1"/>
    </source>
</evidence>
<dbReference type="Pfam" id="PF01979">
    <property type="entry name" value="Amidohydro_1"/>
    <property type="match status" value="1"/>
</dbReference>
<proteinExistence type="inferred from homology"/>
<evidence type="ECO:0000259" key="6">
    <source>
        <dbReference type="Pfam" id="PF01979"/>
    </source>
</evidence>
<dbReference type="SUPFAM" id="SSF51338">
    <property type="entry name" value="Composite domain of metallo-dependent hydrolases"/>
    <property type="match status" value="1"/>
</dbReference>
<dbReference type="Gene3D" id="2.30.40.10">
    <property type="entry name" value="Urease, subunit C, domain 1"/>
    <property type="match status" value="1"/>
</dbReference>
<evidence type="ECO:0000256" key="2">
    <source>
        <dbReference type="ARBA" id="ARBA00002368"/>
    </source>
</evidence>
<keyword evidence="5" id="KW-0378">Hydrolase</keyword>
<dbReference type="InterPro" id="IPR032466">
    <property type="entry name" value="Metal_Hydrolase"/>
</dbReference>
<reference evidence="7 8" key="1">
    <citation type="submission" date="2012-11" db="EMBL/GenBank/DDBJ databases">
        <title>Whole genome sequence of Gluconacetobacter xylinus NBRC 13693.</title>
        <authorList>
            <person name="Azuma Y."/>
            <person name="Higashiura N."/>
            <person name="Hirakawa H."/>
            <person name="Matsushita K."/>
        </authorList>
    </citation>
    <scope>NUCLEOTIDE SEQUENCE [LARGE SCALE GENOMIC DNA]</scope>
    <source>
        <strain evidence="7 8">NBRC 13693</strain>
    </source>
</reference>
<dbReference type="EMBL" id="BANJ01000032">
    <property type="protein sequence ID" value="GAN99758.1"/>
    <property type="molecule type" value="Genomic_DNA"/>
</dbReference>
<evidence type="ECO:0000256" key="3">
    <source>
        <dbReference type="ARBA" id="ARBA00010286"/>
    </source>
</evidence>
<dbReference type="CDD" id="cd01318">
    <property type="entry name" value="DHOase_IIb"/>
    <property type="match status" value="1"/>
</dbReference>
<organism evidence="7 8">
    <name type="scientific">Komagataeibacter xylinus NBRC 13693</name>
    <dbReference type="NCBI Taxonomy" id="1234668"/>
    <lineage>
        <taxon>Bacteria</taxon>
        <taxon>Pseudomonadati</taxon>
        <taxon>Pseudomonadota</taxon>
        <taxon>Alphaproteobacteria</taxon>
        <taxon>Acetobacterales</taxon>
        <taxon>Acetobacteraceae</taxon>
        <taxon>Komagataeibacter</taxon>
    </lineage>
</organism>
<gene>
    <name evidence="7" type="ORF">Gxy13693_032_018</name>
</gene>
<dbReference type="InterPro" id="IPR002195">
    <property type="entry name" value="Dihydroorotase_CS"/>
</dbReference>
<dbReference type="NCBIfam" id="TIGR00857">
    <property type="entry name" value="pyrC_multi"/>
    <property type="match status" value="1"/>
</dbReference>
<dbReference type="Gene3D" id="3.20.20.140">
    <property type="entry name" value="Metal-dependent hydrolases"/>
    <property type="match status" value="1"/>
</dbReference>
<evidence type="ECO:0000313" key="8">
    <source>
        <dbReference type="Proteomes" id="UP000032683"/>
    </source>
</evidence>
<comment type="function">
    <text evidence="2">Catalyzes the reversible cyclization of carbamoyl aspartate to dihydroorotate.</text>
</comment>
<dbReference type="Proteomes" id="UP000032683">
    <property type="component" value="Unassembled WGS sequence"/>
</dbReference>
<accession>A0A0D6Q8W5</accession>
<dbReference type="AlphaFoldDB" id="A0A0D6Q8W5"/>
<dbReference type="InterPro" id="IPR011059">
    <property type="entry name" value="Metal-dep_hydrolase_composite"/>
</dbReference>
<evidence type="ECO:0000256" key="5">
    <source>
        <dbReference type="ARBA" id="ARBA00022801"/>
    </source>
</evidence>